<dbReference type="AlphaFoldDB" id="A0A915IM47"/>
<evidence type="ECO:0000313" key="2">
    <source>
        <dbReference type="WBParaSite" id="nRc.2.0.1.t14885-RA"/>
    </source>
</evidence>
<reference evidence="2" key="1">
    <citation type="submission" date="2022-11" db="UniProtKB">
        <authorList>
            <consortium name="WormBaseParasite"/>
        </authorList>
    </citation>
    <scope>IDENTIFICATION</scope>
</reference>
<accession>A0A915IM47</accession>
<sequence length="343" mass="39064">MAVDMINFQFAVPMPANSTASSYPRYVQFAFPNISPMYKLAIHNCLQYESDPALPPIPHKVDDLWINGVAANQLLHDSTYQDTHYRGRRLVGTPNSLHAVGRTLGFALFRGRICLHKPFVNSPPSKFRSGQAYRLLRMYMVLHRRQPWNASHRLDEWNTGRRTVFRKQPWNLHLQPVRSAPIIFNEDFQMETAIEQIDINESDYTANPHSTFHFYSHLLHIIDFQNRFLFTPPVLPTTAMLTTKELLDRPTLAIDIEPADEELLDTPTFDLNIAKLLLSSDVLALSMLAATADLTAMTTQITDFLKLTLEEISTLALVPMDESTPVQPIVMDAETNTRTAEQS</sequence>
<protein>
    <submittedName>
        <fullName evidence="2">Uncharacterized protein</fullName>
    </submittedName>
</protein>
<organism evidence="1 2">
    <name type="scientific">Romanomermis culicivorax</name>
    <name type="common">Nematode worm</name>
    <dbReference type="NCBI Taxonomy" id="13658"/>
    <lineage>
        <taxon>Eukaryota</taxon>
        <taxon>Metazoa</taxon>
        <taxon>Ecdysozoa</taxon>
        <taxon>Nematoda</taxon>
        <taxon>Enoplea</taxon>
        <taxon>Dorylaimia</taxon>
        <taxon>Mermithida</taxon>
        <taxon>Mermithoidea</taxon>
        <taxon>Mermithidae</taxon>
        <taxon>Romanomermis</taxon>
    </lineage>
</organism>
<dbReference type="WBParaSite" id="nRc.2.0.1.t14885-RA">
    <property type="protein sequence ID" value="nRc.2.0.1.t14885-RA"/>
    <property type="gene ID" value="nRc.2.0.1.g14885"/>
</dbReference>
<proteinExistence type="predicted"/>
<keyword evidence="1" id="KW-1185">Reference proteome</keyword>
<evidence type="ECO:0000313" key="1">
    <source>
        <dbReference type="Proteomes" id="UP000887565"/>
    </source>
</evidence>
<name>A0A915IM47_ROMCU</name>
<dbReference type="Proteomes" id="UP000887565">
    <property type="component" value="Unplaced"/>
</dbReference>